<dbReference type="InterPro" id="IPR029058">
    <property type="entry name" value="AB_hydrolase_fold"/>
</dbReference>
<keyword evidence="6" id="KW-1185">Reference proteome</keyword>
<proteinExistence type="inferred from homology"/>
<organism evidence="5 6">
    <name type="scientific">Triplophysa rosa</name>
    <name type="common">Cave loach</name>
    <dbReference type="NCBI Taxonomy" id="992332"/>
    <lineage>
        <taxon>Eukaryota</taxon>
        <taxon>Metazoa</taxon>
        <taxon>Chordata</taxon>
        <taxon>Craniata</taxon>
        <taxon>Vertebrata</taxon>
        <taxon>Euteleostomi</taxon>
        <taxon>Actinopterygii</taxon>
        <taxon>Neopterygii</taxon>
        <taxon>Teleostei</taxon>
        <taxon>Ostariophysi</taxon>
        <taxon>Cypriniformes</taxon>
        <taxon>Nemacheilidae</taxon>
        <taxon>Triplophysa</taxon>
    </lineage>
</organism>
<accession>A0A9W7TQP2</accession>
<comment type="catalytic activity">
    <reaction evidence="4">
        <text>S-hexadecanoyl-N-acetylcysteamine + H2O = N-acetylcysteamine + hexadecanoate + H(+)</text>
        <dbReference type="Rhea" id="RHEA:84099"/>
        <dbReference type="ChEBI" id="CHEBI:7896"/>
        <dbReference type="ChEBI" id="CHEBI:15377"/>
        <dbReference type="ChEBI" id="CHEBI:15378"/>
        <dbReference type="ChEBI" id="CHEBI:74410"/>
        <dbReference type="ChEBI" id="CHEBI:233601"/>
    </reaction>
</comment>
<evidence type="ECO:0000313" key="6">
    <source>
        <dbReference type="Proteomes" id="UP001059041"/>
    </source>
</evidence>
<dbReference type="Gene3D" id="3.40.50.1820">
    <property type="entry name" value="alpha/beta hydrolase"/>
    <property type="match status" value="1"/>
</dbReference>
<evidence type="ECO:0000256" key="3">
    <source>
        <dbReference type="ARBA" id="ARBA00038848"/>
    </source>
</evidence>
<dbReference type="Proteomes" id="UP001059041">
    <property type="component" value="Linkage Group LG14"/>
</dbReference>
<dbReference type="EC" id="3.1.2.2" evidence="3"/>
<protein>
    <recommendedName>
        <fullName evidence="3">palmitoyl-CoA hydrolase</fullName>
        <ecNumber evidence="3">3.1.2.2</ecNumber>
    </recommendedName>
</protein>
<evidence type="ECO:0000313" key="5">
    <source>
        <dbReference type="EMBL" id="KAI7801134.1"/>
    </source>
</evidence>
<reference evidence="5" key="1">
    <citation type="submission" date="2021-02" db="EMBL/GenBank/DDBJ databases">
        <title>Comparative genomics reveals that relaxation of natural selection precedes convergent phenotypic evolution of cavefish.</title>
        <authorList>
            <person name="Peng Z."/>
        </authorList>
    </citation>
    <scope>NUCLEOTIDE SEQUENCE</scope>
    <source>
        <tissue evidence="5">Muscle</tissue>
    </source>
</reference>
<sequence>MEVSVIGAFIWTAMLSSVVGYRPVIIVHGILDGPRQFEILAKYINESHPGTNVTTFALYDYIASLKPLWQQVEDYRQAISSIMQSADGVHLICFSQGGLICRGVLATLPTHNVHSLIFLASPLAGQYGDSYYLRYFFPKFIKTRLYHICYTAWGQKISVCNYWNDPHQRERYLQSSNYLAPLNGEIEHVNLTGKRKKDSYL</sequence>
<keyword evidence="2" id="KW-0378">Hydrolase</keyword>
<dbReference type="SUPFAM" id="SSF53474">
    <property type="entry name" value="alpha/beta-Hydrolases"/>
    <property type="match status" value="1"/>
</dbReference>
<name>A0A9W7TQP2_TRIRA</name>
<dbReference type="Pfam" id="PF02089">
    <property type="entry name" value="Palm_thioest"/>
    <property type="match status" value="1"/>
</dbReference>
<gene>
    <name evidence="5" type="ORF">IRJ41_024762</name>
</gene>
<dbReference type="AlphaFoldDB" id="A0A9W7TQP2"/>
<comment type="caution">
    <text evidence="5">The sequence shown here is derived from an EMBL/GenBank/DDBJ whole genome shotgun (WGS) entry which is preliminary data.</text>
</comment>
<comment type="similarity">
    <text evidence="1">Belongs to the palmitoyl-protein thioesterase family.</text>
</comment>
<dbReference type="PANTHER" id="PTHR11247:SF71">
    <property type="entry name" value="ZGC:66024"/>
    <property type="match status" value="1"/>
</dbReference>
<dbReference type="PANTHER" id="PTHR11247">
    <property type="entry name" value="PALMITOYL-PROTEIN THIOESTERASE/DOLICHYLDIPHOSPHATASE 1"/>
    <property type="match status" value="1"/>
</dbReference>
<evidence type="ECO:0000256" key="1">
    <source>
        <dbReference type="ARBA" id="ARBA00010758"/>
    </source>
</evidence>
<dbReference type="GO" id="GO:0016790">
    <property type="term" value="F:thiolester hydrolase activity"/>
    <property type="evidence" value="ECO:0007669"/>
    <property type="project" value="TreeGrafter"/>
</dbReference>
<dbReference type="GO" id="GO:0005764">
    <property type="term" value="C:lysosome"/>
    <property type="evidence" value="ECO:0007669"/>
    <property type="project" value="TreeGrafter"/>
</dbReference>
<evidence type="ECO:0000256" key="2">
    <source>
        <dbReference type="ARBA" id="ARBA00022801"/>
    </source>
</evidence>
<dbReference type="EMBL" id="JAFHDT010000014">
    <property type="protein sequence ID" value="KAI7801134.1"/>
    <property type="molecule type" value="Genomic_DNA"/>
</dbReference>
<evidence type="ECO:0000256" key="4">
    <source>
        <dbReference type="ARBA" id="ARBA00093223"/>
    </source>
</evidence>